<evidence type="ECO:0000313" key="3">
    <source>
        <dbReference type="Proteomes" id="UP000190797"/>
    </source>
</evidence>
<feature type="transmembrane region" description="Helical" evidence="1">
    <location>
        <begin position="38"/>
        <end position="56"/>
    </location>
</feature>
<dbReference type="AlphaFoldDB" id="A0A1U9ZWU9"/>
<sequence length="143" mass="15545">MRLRPLLVSRFANAFGGAAMPYVVLAVLAGGWEPPDDTTATAIVVAFAAVALVLAVRGFRLGVVCGPATITVRGYLRSRTIPIAEISGVQEVLLASVRWRDGRGRVRKTPMLAFSTPMRVHSSVAAHAESSLQQLQHWIERRR</sequence>
<reference evidence="3" key="1">
    <citation type="journal article" date="2017" name="Med. Chem. Commun.">
        <title>Nonomuraea sp. ATCC 55076 harbours the largest actinomycete chromosome to date and the kistamicin biosynthetic gene cluster.</title>
        <authorList>
            <person name="Nazari B."/>
            <person name="Forneris C.C."/>
            <person name="Gibson M.I."/>
            <person name="Moon K."/>
            <person name="Schramma K.R."/>
            <person name="Seyedsayamdost M.R."/>
        </authorList>
    </citation>
    <scope>NUCLEOTIDE SEQUENCE [LARGE SCALE GENOMIC DNA]</scope>
    <source>
        <strain evidence="3">ATCC 55076</strain>
    </source>
</reference>
<keyword evidence="1" id="KW-1133">Transmembrane helix</keyword>
<evidence type="ECO:0008006" key="4">
    <source>
        <dbReference type="Google" id="ProtNLM"/>
    </source>
</evidence>
<keyword evidence="3" id="KW-1185">Reference proteome</keyword>
<gene>
    <name evidence="2" type="ORF">BKM31_13985</name>
</gene>
<dbReference type="RefSeq" id="WP_080038581.1">
    <property type="nucleotide sequence ID" value="NZ_CP017717.1"/>
</dbReference>
<organism evidence="2 3">
    <name type="scientific">[Actinomadura] parvosata subsp. kistnae</name>
    <dbReference type="NCBI Taxonomy" id="1909395"/>
    <lineage>
        <taxon>Bacteria</taxon>
        <taxon>Bacillati</taxon>
        <taxon>Actinomycetota</taxon>
        <taxon>Actinomycetes</taxon>
        <taxon>Streptosporangiales</taxon>
        <taxon>Streptosporangiaceae</taxon>
        <taxon>Nonomuraea</taxon>
    </lineage>
</organism>
<proteinExistence type="predicted"/>
<keyword evidence="1" id="KW-0812">Transmembrane</keyword>
<dbReference type="KEGG" id="noa:BKM31_13985"/>
<evidence type="ECO:0000313" key="2">
    <source>
        <dbReference type="EMBL" id="AQZ62423.1"/>
    </source>
</evidence>
<protein>
    <recommendedName>
        <fullName evidence="4">DUF304 domain-containing protein</fullName>
    </recommendedName>
</protein>
<keyword evidence="1" id="KW-0472">Membrane</keyword>
<evidence type="ECO:0000256" key="1">
    <source>
        <dbReference type="SAM" id="Phobius"/>
    </source>
</evidence>
<name>A0A1U9ZWU9_9ACTN</name>
<dbReference type="Proteomes" id="UP000190797">
    <property type="component" value="Chromosome"/>
</dbReference>
<feature type="transmembrane region" description="Helical" evidence="1">
    <location>
        <begin position="12"/>
        <end position="32"/>
    </location>
</feature>
<accession>A0A1U9ZWU9</accession>
<dbReference type="OrthoDB" id="4237715at2"/>
<dbReference type="EMBL" id="CP017717">
    <property type="protein sequence ID" value="AQZ62423.1"/>
    <property type="molecule type" value="Genomic_DNA"/>
</dbReference>